<gene>
    <name evidence="8" type="ORF">LSG31_03445</name>
</gene>
<feature type="region of interest" description="Disordered" evidence="5">
    <location>
        <begin position="29"/>
        <end position="48"/>
    </location>
</feature>
<dbReference type="PRINTS" id="PR00337">
    <property type="entry name" value="LEUILEVALBP"/>
</dbReference>
<keyword evidence="4" id="KW-0029">Amino-acid transport</keyword>
<reference evidence="8" key="1">
    <citation type="submission" date="2021-12" db="EMBL/GenBank/DDBJ databases">
        <title>Alicyclobacillaceae gen. nov., sp. nov., isolated from chalcocite enrichment system.</title>
        <authorList>
            <person name="Jiang Z."/>
        </authorList>
    </citation>
    <scope>NUCLEOTIDE SEQUENCE</scope>
    <source>
        <strain evidence="8">MYW30-H2</strain>
    </source>
</reference>
<proteinExistence type="inferred from homology"/>
<dbReference type="InterPro" id="IPR000709">
    <property type="entry name" value="Leu_Ile_Val-bd"/>
</dbReference>
<dbReference type="PANTHER" id="PTHR47151:SF2">
    <property type="entry name" value="AMINO ACID BINDING PROTEIN"/>
    <property type="match status" value="1"/>
</dbReference>
<evidence type="ECO:0000256" key="6">
    <source>
        <dbReference type="SAM" id="SignalP"/>
    </source>
</evidence>
<evidence type="ECO:0000313" key="8">
    <source>
        <dbReference type="EMBL" id="UOF91324.1"/>
    </source>
</evidence>
<evidence type="ECO:0000256" key="2">
    <source>
        <dbReference type="ARBA" id="ARBA00022448"/>
    </source>
</evidence>
<evidence type="ECO:0000256" key="1">
    <source>
        <dbReference type="ARBA" id="ARBA00010062"/>
    </source>
</evidence>
<feature type="domain" description="Leucine-binding protein" evidence="7">
    <location>
        <begin position="45"/>
        <end position="379"/>
    </location>
</feature>
<feature type="chain" id="PRO_5046997214" evidence="6">
    <location>
        <begin position="23"/>
        <end position="390"/>
    </location>
</feature>
<organism evidence="8 9">
    <name type="scientific">Fodinisporobacter ferrooxydans</name>
    <dbReference type="NCBI Taxonomy" id="2901836"/>
    <lineage>
        <taxon>Bacteria</taxon>
        <taxon>Bacillati</taxon>
        <taxon>Bacillota</taxon>
        <taxon>Bacilli</taxon>
        <taxon>Bacillales</taxon>
        <taxon>Alicyclobacillaceae</taxon>
        <taxon>Fodinisporobacter</taxon>
    </lineage>
</organism>
<sequence length="390" mass="40651">MNKNWKKAGVALSIASMLTLTACSNGSAGSSGSTAGSGGNKSGDILIGVQSPTTGSTAKMGQDMNNAIQLATDEINANGGINGKKIKLTFADDASDPQTATAAANKLVSEGVVAVVGGYASGATLPASGVYHNAGLPMVVTAANSAKIPAQGYNDIFLINGTTVHQGEVAADYMVDKLHGKRIAIIDDNSAYAKDLADQTKKAVESKGAKVVDFEAVNPDEKDFTTLLTKLKGLKPDATYWTAYYAQGGLLIKQFKQLGVPGAIGVGDGANDPTLIDIAGKQAAEGTFVTTPPTAEFLPDAKKFINDYKAKFHQDPGPYSALSYDGMRLLADAIKRAGSTDKNAIIKALQDTNNFKTFAGDVSFKKDGTLKKSNFIVLLVKNGKFTLPQQ</sequence>
<dbReference type="EMBL" id="CP089291">
    <property type="protein sequence ID" value="UOF91324.1"/>
    <property type="molecule type" value="Genomic_DNA"/>
</dbReference>
<evidence type="ECO:0000256" key="4">
    <source>
        <dbReference type="ARBA" id="ARBA00022970"/>
    </source>
</evidence>
<accession>A0ABY4CMU0</accession>
<evidence type="ECO:0000313" key="9">
    <source>
        <dbReference type="Proteomes" id="UP000830167"/>
    </source>
</evidence>
<name>A0ABY4CMU0_9BACL</name>
<comment type="similarity">
    <text evidence="1">Belongs to the leucine-binding protein family.</text>
</comment>
<dbReference type="InterPro" id="IPR028082">
    <property type="entry name" value="Peripla_BP_I"/>
</dbReference>
<dbReference type="CDD" id="cd06342">
    <property type="entry name" value="PBP1_ABC_LIVBP-like"/>
    <property type="match status" value="1"/>
</dbReference>
<feature type="signal peptide" evidence="6">
    <location>
        <begin position="1"/>
        <end position="22"/>
    </location>
</feature>
<dbReference type="InterPro" id="IPR028081">
    <property type="entry name" value="Leu-bd"/>
</dbReference>
<dbReference type="Pfam" id="PF13458">
    <property type="entry name" value="Peripla_BP_6"/>
    <property type="match status" value="1"/>
</dbReference>
<dbReference type="PANTHER" id="PTHR47151">
    <property type="entry name" value="LEU/ILE/VAL-BINDING ABC TRANSPORTER SUBUNIT"/>
    <property type="match status" value="1"/>
</dbReference>
<dbReference type="PROSITE" id="PS51257">
    <property type="entry name" value="PROKAR_LIPOPROTEIN"/>
    <property type="match status" value="1"/>
</dbReference>
<keyword evidence="2" id="KW-0813">Transport</keyword>
<dbReference type="Proteomes" id="UP000830167">
    <property type="component" value="Chromosome"/>
</dbReference>
<evidence type="ECO:0000259" key="7">
    <source>
        <dbReference type="Pfam" id="PF13458"/>
    </source>
</evidence>
<keyword evidence="3 6" id="KW-0732">Signal</keyword>
<protein>
    <submittedName>
        <fullName evidence="8">Branched-chain amino acid ABC transporter substrate-binding protein</fullName>
    </submittedName>
</protein>
<keyword evidence="9" id="KW-1185">Reference proteome</keyword>
<evidence type="ECO:0000256" key="5">
    <source>
        <dbReference type="SAM" id="MobiDB-lite"/>
    </source>
</evidence>
<dbReference type="Gene3D" id="3.40.50.2300">
    <property type="match status" value="2"/>
</dbReference>
<dbReference type="SUPFAM" id="SSF53822">
    <property type="entry name" value="Periplasmic binding protein-like I"/>
    <property type="match status" value="1"/>
</dbReference>
<evidence type="ECO:0000256" key="3">
    <source>
        <dbReference type="ARBA" id="ARBA00022729"/>
    </source>
</evidence>
<dbReference type="RefSeq" id="WP_347438015.1">
    <property type="nucleotide sequence ID" value="NZ_CP089291.1"/>
</dbReference>